<dbReference type="STRING" id="54915.ADS79_29140"/>
<dbReference type="EMBL" id="LGIQ01000011">
    <property type="protein sequence ID" value="KNB69905.1"/>
    <property type="molecule type" value="Genomic_DNA"/>
</dbReference>
<dbReference type="AlphaFoldDB" id="A0A0K9YP05"/>
<evidence type="ECO:0000313" key="11">
    <source>
        <dbReference type="Proteomes" id="UP000319578"/>
    </source>
</evidence>
<evidence type="ECO:0000313" key="8">
    <source>
        <dbReference type="EMBL" id="GED68744.1"/>
    </source>
</evidence>
<dbReference type="RefSeq" id="WP_049741942.1">
    <property type="nucleotide sequence ID" value="NZ_BJON01000009.1"/>
</dbReference>
<evidence type="ECO:0000313" key="10">
    <source>
        <dbReference type="Proteomes" id="UP000036834"/>
    </source>
</evidence>
<feature type="transmembrane region" description="Helical" evidence="6">
    <location>
        <begin position="202"/>
        <end position="220"/>
    </location>
</feature>
<evidence type="ECO:0000259" key="7">
    <source>
        <dbReference type="Pfam" id="PF02683"/>
    </source>
</evidence>
<evidence type="ECO:0000256" key="5">
    <source>
        <dbReference type="ARBA" id="ARBA00023136"/>
    </source>
</evidence>
<reference evidence="9" key="2">
    <citation type="submission" date="2015-07" db="EMBL/GenBank/DDBJ databases">
        <title>MeaNS - Measles Nucleotide Surveillance Program.</title>
        <authorList>
            <person name="Tran T."/>
            <person name="Druce J."/>
        </authorList>
    </citation>
    <scope>NUCLEOTIDE SEQUENCE</scope>
    <source>
        <strain evidence="9">DSM 9887</strain>
    </source>
</reference>
<protein>
    <submittedName>
        <fullName evidence="8">Cytochrome C biogenesis protein CcdA</fullName>
    </submittedName>
    <submittedName>
        <fullName evidence="9">Cytochrome C biogenesis protein DsbD</fullName>
    </submittedName>
</protein>
<organism evidence="9 10">
    <name type="scientific">Brevibacillus reuszeri</name>
    <dbReference type="NCBI Taxonomy" id="54915"/>
    <lineage>
        <taxon>Bacteria</taxon>
        <taxon>Bacillati</taxon>
        <taxon>Bacillota</taxon>
        <taxon>Bacilli</taxon>
        <taxon>Bacillales</taxon>
        <taxon>Paenibacillaceae</taxon>
        <taxon>Brevibacillus</taxon>
    </lineage>
</organism>
<comment type="similarity">
    <text evidence="2">Belongs to the DsbD family.</text>
</comment>
<evidence type="ECO:0000256" key="4">
    <source>
        <dbReference type="ARBA" id="ARBA00022989"/>
    </source>
</evidence>
<evidence type="ECO:0000256" key="6">
    <source>
        <dbReference type="SAM" id="Phobius"/>
    </source>
</evidence>
<feature type="transmembrane region" description="Helical" evidence="6">
    <location>
        <begin position="168"/>
        <end position="190"/>
    </location>
</feature>
<gene>
    <name evidence="9" type="ORF">ADS79_29140</name>
    <name evidence="8" type="ORF">BRE01_24460</name>
</gene>
<comment type="caution">
    <text evidence="9">The sequence shown here is derived from an EMBL/GenBank/DDBJ whole genome shotgun (WGS) entry which is preliminary data.</text>
</comment>
<feature type="transmembrane region" description="Helical" evidence="6">
    <location>
        <begin position="6"/>
        <end position="30"/>
    </location>
</feature>
<dbReference type="GO" id="GO:0016020">
    <property type="term" value="C:membrane"/>
    <property type="evidence" value="ECO:0007669"/>
    <property type="project" value="UniProtKB-SubCell"/>
</dbReference>
<evidence type="ECO:0000256" key="2">
    <source>
        <dbReference type="ARBA" id="ARBA00006143"/>
    </source>
</evidence>
<evidence type="ECO:0000256" key="3">
    <source>
        <dbReference type="ARBA" id="ARBA00022692"/>
    </source>
</evidence>
<evidence type="ECO:0000313" key="9">
    <source>
        <dbReference type="EMBL" id="KNB69905.1"/>
    </source>
</evidence>
<reference evidence="10" key="1">
    <citation type="submission" date="2015-07" db="EMBL/GenBank/DDBJ databases">
        <title>Genome sequencing project for genomic taxonomy and phylogenomics of Bacillus-like bacteria.</title>
        <authorList>
            <person name="Liu B."/>
            <person name="Wang J."/>
            <person name="Zhu Y."/>
            <person name="Liu G."/>
            <person name="Chen Q."/>
            <person name="Chen Z."/>
            <person name="Lan J."/>
            <person name="Che J."/>
            <person name="Ge C."/>
            <person name="Shi H."/>
            <person name="Pan Z."/>
            <person name="Liu X."/>
        </authorList>
    </citation>
    <scope>NUCLEOTIDE SEQUENCE [LARGE SCALE GENOMIC DNA]</scope>
    <source>
        <strain evidence="10">DSM 9887</strain>
    </source>
</reference>
<feature type="domain" description="Cytochrome C biogenesis protein transmembrane" evidence="7">
    <location>
        <begin position="6"/>
        <end position="219"/>
    </location>
</feature>
<dbReference type="InterPro" id="IPR003834">
    <property type="entry name" value="Cyt_c_assmbl_TM_dom"/>
</dbReference>
<dbReference type="PATRIC" id="fig|54915.3.peg.5041"/>
<feature type="transmembrane region" description="Helical" evidence="6">
    <location>
        <begin position="91"/>
        <end position="110"/>
    </location>
</feature>
<sequence length="240" mass="26346">MDSLSILLAFAAGMLSFLSPCVFPLIPAYVSHLTGSTIHEGRVVVQKRTLLYQSLSFIVGFSLIFIAMGASASLIGRFFAEERDWVQKGSGLLIVVFGLQMLGLLNLRILMVGKSWETKQDMSRGTIRSFLTGLAFGADWSPCVGLALSSILLLAGSTETLWHGVGMLAVYSLGLGVPFLLISLLLTYSLGIMKKLNRWIPLLSKINGWLLIGMGLLLFTGQLQKMSAWLAQYTFWDINF</sequence>
<evidence type="ECO:0000256" key="1">
    <source>
        <dbReference type="ARBA" id="ARBA00004141"/>
    </source>
</evidence>
<dbReference type="GO" id="GO:0017004">
    <property type="term" value="P:cytochrome complex assembly"/>
    <property type="evidence" value="ECO:0007669"/>
    <property type="project" value="InterPro"/>
</dbReference>
<dbReference type="PANTHER" id="PTHR31272">
    <property type="entry name" value="CYTOCHROME C-TYPE BIOGENESIS PROTEIN HI_1454-RELATED"/>
    <property type="match status" value="1"/>
</dbReference>
<feature type="transmembrane region" description="Helical" evidence="6">
    <location>
        <begin position="50"/>
        <end position="79"/>
    </location>
</feature>
<dbReference type="Proteomes" id="UP000036834">
    <property type="component" value="Unassembled WGS sequence"/>
</dbReference>
<dbReference type="OrthoDB" id="9803065at2"/>
<accession>A0A0K9YP05</accession>
<comment type="subcellular location">
    <subcellularLocation>
        <location evidence="1">Membrane</location>
        <topology evidence="1">Multi-pass membrane protein</topology>
    </subcellularLocation>
</comment>
<keyword evidence="11" id="KW-1185">Reference proteome</keyword>
<dbReference type="Pfam" id="PF02683">
    <property type="entry name" value="DsbD_TM"/>
    <property type="match status" value="1"/>
</dbReference>
<feature type="transmembrane region" description="Helical" evidence="6">
    <location>
        <begin position="130"/>
        <end position="156"/>
    </location>
</feature>
<keyword evidence="4 6" id="KW-1133">Transmembrane helix</keyword>
<reference evidence="8 11" key="3">
    <citation type="submission" date="2019-06" db="EMBL/GenBank/DDBJ databases">
        <title>Whole genome shotgun sequence of Brevibacillus reuszeri NBRC 15719.</title>
        <authorList>
            <person name="Hosoyama A."/>
            <person name="Uohara A."/>
            <person name="Ohji S."/>
            <person name="Ichikawa N."/>
        </authorList>
    </citation>
    <scope>NUCLEOTIDE SEQUENCE [LARGE SCALE GENOMIC DNA]</scope>
    <source>
        <strain evidence="8 11">NBRC 15719</strain>
    </source>
</reference>
<keyword evidence="5 6" id="KW-0472">Membrane</keyword>
<dbReference type="InterPro" id="IPR051790">
    <property type="entry name" value="Cytochrome_c-biogenesis_DsbD"/>
</dbReference>
<dbReference type="EMBL" id="BJON01000009">
    <property type="protein sequence ID" value="GED68744.1"/>
    <property type="molecule type" value="Genomic_DNA"/>
</dbReference>
<dbReference type="PANTHER" id="PTHR31272:SF4">
    <property type="entry name" value="CYTOCHROME C-TYPE BIOGENESIS PROTEIN HI_1454-RELATED"/>
    <property type="match status" value="1"/>
</dbReference>
<proteinExistence type="inferred from homology"/>
<name>A0A0K9YP05_9BACL</name>
<keyword evidence="3 6" id="KW-0812">Transmembrane</keyword>
<dbReference type="Proteomes" id="UP000319578">
    <property type="component" value="Unassembled WGS sequence"/>
</dbReference>